<dbReference type="InterPro" id="IPR050797">
    <property type="entry name" value="Carb_Metab_Trans_Reg"/>
</dbReference>
<evidence type="ECO:0000313" key="5">
    <source>
        <dbReference type="EMBL" id="KAL1587432.1"/>
    </source>
</evidence>
<feature type="domain" description="Zn(2)-C6 fungal-type" evidence="4">
    <location>
        <begin position="42"/>
        <end position="73"/>
    </location>
</feature>
<keyword evidence="2" id="KW-0539">Nucleus</keyword>
<dbReference type="PROSITE" id="PS00463">
    <property type="entry name" value="ZN2_CY6_FUNGAL_1"/>
    <property type="match status" value="1"/>
</dbReference>
<dbReference type="GO" id="GO:0006351">
    <property type="term" value="P:DNA-templated transcription"/>
    <property type="evidence" value="ECO:0007669"/>
    <property type="project" value="InterPro"/>
</dbReference>
<name>A0AB34KTH3_9PEZI</name>
<keyword evidence="6" id="KW-1185">Reference proteome</keyword>
<evidence type="ECO:0000256" key="2">
    <source>
        <dbReference type="ARBA" id="ARBA00023242"/>
    </source>
</evidence>
<proteinExistence type="predicted"/>
<protein>
    <recommendedName>
        <fullName evidence="4">Zn(2)-C6 fungal-type domain-containing protein</fullName>
    </recommendedName>
</protein>
<feature type="compositionally biased region" description="Polar residues" evidence="3">
    <location>
        <begin position="531"/>
        <end position="546"/>
    </location>
</feature>
<sequence length="618" mass="68571">MLLSNLSSGPLEVASPRGIRRSPTNMAEPSSSSATPPAVKRACDACHRRKVKCIGDGSRPCKNCTSAGLTCTYNAIPQKKGPKGSRAKVISELRENQRQSQLAAAAQHGFDEAPHSTAYLRKAGLLSMEMITSCVEFFFANIYPTQPIIHRQKVGETIGQMENSVEAYCLVVSLCAYMMIQPNMNLPPGAFQDLEIQPQPSLELGQLLLQETLRVRKGYDYVENPTVWTVITSFFLFGSYFCLDKHNTAWFHLREATTLAQIMGMHEESHYQMNGDVVETSRKRRLYWLLFVTERAYALQQHRPLTLQSTINPPRLDEDPSETVELSGFIHLVNLFRPFDDTFVGLWNKARTGCTTEWLARLQQQLSEALPIYLQSTETQAVDLRCSQQWLRTMVWQLSISHGYLSSVSNENAMSFRYPIEISRDLVAATSGFSQQSMEVHGIGLIEKLFDVACTLTDVMSCVPYEQHSFEYGPRDYLNQLMTLISSLRGGQQRYMPLLLAKVHEAMPQLPTHGYSIPMAPPPAADLYDSAGSQGHAHSSTASTPFGSPPLSSAAASLVGFPQDSAPYHPQPPPVSSAVPYGGDIAPVSAPLAMYQHEPPPPRSYPTSNPMQKFEGQG</sequence>
<dbReference type="CDD" id="cd00067">
    <property type="entry name" value="GAL4"/>
    <property type="match status" value="1"/>
</dbReference>
<dbReference type="Proteomes" id="UP000803884">
    <property type="component" value="Unassembled WGS sequence"/>
</dbReference>
<dbReference type="SMART" id="SM00066">
    <property type="entry name" value="GAL4"/>
    <property type="match status" value="1"/>
</dbReference>
<dbReference type="RefSeq" id="XP_069230537.1">
    <property type="nucleotide sequence ID" value="XM_069372493.1"/>
</dbReference>
<dbReference type="GO" id="GO:0008270">
    <property type="term" value="F:zinc ion binding"/>
    <property type="evidence" value="ECO:0007669"/>
    <property type="project" value="InterPro"/>
</dbReference>
<feature type="region of interest" description="Disordered" evidence="3">
    <location>
        <begin position="1"/>
        <end position="39"/>
    </location>
</feature>
<dbReference type="GeneID" id="96005331"/>
<dbReference type="InterPro" id="IPR001138">
    <property type="entry name" value="Zn2Cys6_DnaBD"/>
</dbReference>
<evidence type="ECO:0000313" key="6">
    <source>
        <dbReference type="Proteomes" id="UP000803884"/>
    </source>
</evidence>
<dbReference type="PROSITE" id="PS50048">
    <property type="entry name" value="ZN2_CY6_FUNGAL_2"/>
    <property type="match status" value="1"/>
</dbReference>
<feature type="compositionally biased region" description="Low complexity" evidence="3">
    <location>
        <begin position="27"/>
        <end position="38"/>
    </location>
</feature>
<evidence type="ECO:0000259" key="4">
    <source>
        <dbReference type="PROSITE" id="PS50048"/>
    </source>
</evidence>
<accession>A0AB34KTH3</accession>
<comment type="caution">
    <text evidence="5">The sequence shown here is derived from an EMBL/GenBank/DDBJ whole genome shotgun (WGS) entry which is preliminary data.</text>
</comment>
<dbReference type="SUPFAM" id="SSF57701">
    <property type="entry name" value="Zn2/Cys6 DNA-binding domain"/>
    <property type="match status" value="1"/>
</dbReference>
<dbReference type="Pfam" id="PF04082">
    <property type="entry name" value="Fungal_trans"/>
    <property type="match status" value="1"/>
</dbReference>
<dbReference type="InterPro" id="IPR007219">
    <property type="entry name" value="XnlR_reg_dom"/>
</dbReference>
<dbReference type="CDD" id="cd12148">
    <property type="entry name" value="fungal_TF_MHR"/>
    <property type="match status" value="1"/>
</dbReference>
<reference evidence="5 6" key="1">
    <citation type="journal article" date="2020" name="Microbiol. Resour. Announc.">
        <title>Draft Genome Sequence of a Cladosporium Species Isolated from the Mesophotic Ascidian Didemnum maculosum.</title>
        <authorList>
            <person name="Gioti A."/>
            <person name="Siaperas R."/>
            <person name="Nikolaivits E."/>
            <person name="Le Goff G."/>
            <person name="Ouazzani J."/>
            <person name="Kotoulas G."/>
            <person name="Topakas E."/>
        </authorList>
    </citation>
    <scope>NUCLEOTIDE SEQUENCE [LARGE SCALE GENOMIC DNA]</scope>
    <source>
        <strain evidence="5 6">TM138-S3</strain>
    </source>
</reference>
<gene>
    <name evidence="5" type="ORF">WHR41_03887</name>
</gene>
<dbReference type="Gene3D" id="4.10.240.10">
    <property type="entry name" value="Zn(2)-C6 fungal-type DNA-binding domain"/>
    <property type="match status" value="1"/>
</dbReference>
<dbReference type="PANTHER" id="PTHR31668">
    <property type="entry name" value="GLUCOSE TRANSPORT TRANSCRIPTION REGULATOR RGT1-RELATED-RELATED"/>
    <property type="match status" value="1"/>
</dbReference>
<dbReference type="AlphaFoldDB" id="A0AB34KTH3"/>
<dbReference type="EMBL" id="JAAQHG020000010">
    <property type="protein sequence ID" value="KAL1587432.1"/>
    <property type="molecule type" value="Genomic_DNA"/>
</dbReference>
<organism evidence="5 6">
    <name type="scientific">Cladosporium halotolerans</name>
    <dbReference type="NCBI Taxonomy" id="1052096"/>
    <lineage>
        <taxon>Eukaryota</taxon>
        <taxon>Fungi</taxon>
        <taxon>Dikarya</taxon>
        <taxon>Ascomycota</taxon>
        <taxon>Pezizomycotina</taxon>
        <taxon>Dothideomycetes</taxon>
        <taxon>Dothideomycetidae</taxon>
        <taxon>Cladosporiales</taxon>
        <taxon>Cladosporiaceae</taxon>
        <taxon>Cladosporium</taxon>
    </lineage>
</organism>
<dbReference type="InterPro" id="IPR036864">
    <property type="entry name" value="Zn2-C6_fun-type_DNA-bd_sf"/>
</dbReference>
<dbReference type="SMART" id="SM00906">
    <property type="entry name" value="Fungal_trans"/>
    <property type="match status" value="1"/>
</dbReference>
<evidence type="ECO:0000256" key="3">
    <source>
        <dbReference type="SAM" id="MobiDB-lite"/>
    </source>
</evidence>
<keyword evidence="1" id="KW-0479">Metal-binding</keyword>
<feature type="region of interest" description="Disordered" evidence="3">
    <location>
        <begin position="526"/>
        <end position="618"/>
    </location>
</feature>
<dbReference type="GO" id="GO:0003677">
    <property type="term" value="F:DNA binding"/>
    <property type="evidence" value="ECO:0007669"/>
    <property type="project" value="InterPro"/>
</dbReference>
<dbReference type="Pfam" id="PF00172">
    <property type="entry name" value="Zn_clus"/>
    <property type="match status" value="1"/>
</dbReference>
<feature type="compositionally biased region" description="Low complexity" evidence="3">
    <location>
        <begin position="549"/>
        <end position="558"/>
    </location>
</feature>
<dbReference type="PANTHER" id="PTHR31668:SF20">
    <property type="entry name" value="ZN(II)2CYS6 TRANSCRIPTION FACTOR (EUROFUNG)"/>
    <property type="match status" value="1"/>
</dbReference>
<dbReference type="GO" id="GO:0000981">
    <property type="term" value="F:DNA-binding transcription factor activity, RNA polymerase II-specific"/>
    <property type="evidence" value="ECO:0007669"/>
    <property type="project" value="InterPro"/>
</dbReference>
<evidence type="ECO:0000256" key="1">
    <source>
        <dbReference type="ARBA" id="ARBA00022723"/>
    </source>
</evidence>